<feature type="domain" description="Response regulatory" evidence="6">
    <location>
        <begin position="619"/>
        <end position="730"/>
    </location>
</feature>
<evidence type="ECO:0000259" key="6">
    <source>
        <dbReference type="PROSITE" id="PS50110"/>
    </source>
</evidence>
<accession>A0ABT2ATK6</accession>
<dbReference type="PRINTS" id="PR00344">
    <property type="entry name" value="BCTRLSENSOR"/>
</dbReference>
<sequence>MRIRNRLLILVLAILVPSFLAAALAISYVYREEQKSQTQSVSESARAFALMVDNELQARTAVLRTLATSPALQQHELRAFYDHARRMAPGWDTVIVLADLEGRQLLNTRKPFGAALPQRRSSNVGELMRTGGPAGIYVSDLFMAPIGKAPDYTVQVPVVIGGAVRYHLLLGVHVATLQKLVERQQFRGNWTATILDRRGVVLARSRHPERFVGKPVRAYSRNLLAAAREGVYDSRTLEGTDVRAFYSTVPMSDWKVLISIPVSEIRRVPLEAAAMLALLMATLLAAGVLAARRLAERAIVPIEYLGRSADLLGQGKEMDYQPQGIVEIDSVALRMMEAGRQIRQSQQELQQRVAEAVAQAERAQGALLKAQKLESLGRLTGGIAHEFNNLLQTLSTALQLAELTTTQEKIKGLVQTCRKTVQRATTLTGQLGAFGRIQEARQETVDAKEQLASALQLLRGALREDIHLEVDCEEALWPVTVEPLQFDLALLNLAVNARDAMPRGGLLRIEARNMHIPPQPLPAGDWVRLRVADEGCGMAPEVLAHALDPFFTTKGQGQGSGLGLAQAYAFATQSQGLLVLDSAPGAGTRVDIWLPRARQPVSGSVAAPTALPAPGTRGAVLFVEDDPLVREAVGQALRECGFAVLAAETGEQALAMLDDGARPAVVFSDIVMPGAVSGIDLATVVRQRFPRLPVVLATGYTERQVALPGVQVLAKPYPIEKLVTLLASAVGGTREAPSDAKMR</sequence>
<dbReference type="InterPro" id="IPR036097">
    <property type="entry name" value="HisK_dim/P_sf"/>
</dbReference>
<evidence type="ECO:0000313" key="8">
    <source>
        <dbReference type="Proteomes" id="UP001206572"/>
    </source>
</evidence>
<dbReference type="SUPFAM" id="SSF47384">
    <property type="entry name" value="Homodimeric domain of signal transducing histidine kinase"/>
    <property type="match status" value="1"/>
</dbReference>
<organism evidence="7 8">
    <name type="scientific">Massilia agri</name>
    <dbReference type="NCBI Taxonomy" id="1886785"/>
    <lineage>
        <taxon>Bacteria</taxon>
        <taxon>Pseudomonadati</taxon>
        <taxon>Pseudomonadota</taxon>
        <taxon>Betaproteobacteria</taxon>
        <taxon>Burkholderiales</taxon>
        <taxon>Oxalobacteraceae</taxon>
        <taxon>Telluria group</taxon>
        <taxon>Massilia</taxon>
    </lineage>
</organism>
<proteinExistence type="predicted"/>
<dbReference type="Pfam" id="PF00072">
    <property type="entry name" value="Response_reg"/>
    <property type="match status" value="1"/>
</dbReference>
<dbReference type="EMBL" id="JANUHA010000036">
    <property type="protein sequence ID" value="MCS0599590.1"/>
    <property type="molecule type" value="Genomic_DNA"/>
</dbReference>
<dbReference type="SMART" id="SM00387">
    <property type="entry name" value="HATPase_c"/>
    <property type="match status" value="1"/>
</dbReference>
<dbReference type="RefSeq" id="WP_258830584.1">
    <property type="nucleotide sequence ID" value="NZ_JANUHA010000036.1"/>
</dbReference>
<dbReference type="PANTHER" id="PTHR43065:SF42">
    <property type="entry name" value="TWO-COMPONENT SENSOR PPRA"/>
    <property type="match status" value="1"/>
</dbReference>
<dbReference type="Proteomes" id="UP001206572">
    <property type="component" value="Unassembled WGS sequence"/>
</dbReference>
<dbReference type="Gene3D" id="3.30.565.10">
    <property type="entry name" value="Histidine kinase-like ATPase, C-terminal domain"/>
    <property type="match status" value="1"/>
</dbReference>
<dbReference type="Gene3D" id="1.10.287.130">
    <property type="match status" value="1"/>
</dbReference>
<gene>
    <name evidence="7" type="ORF">NX780_24915</name>
</gene>
<dbReference type="Pfam" id="PF02518">
    <property type="entry name" value="HATPase_c"/>
    <property type="match status" value="1"/>
</dbReference>
<dbReference type="SMART" id="SM00388">
    <property type="entry name" value="HisKA"/>
    <property type="match status" value="1"/>
</dbReference>
<comment type="catalytic activity">
    <reaction evidence="1">
        <text>ATP + protein L-histidine = ADP + protein N-phospho-L-histidine.</text>
        <dbReference type="EC" id="2.7.13.3"/>
    </reaction>
</comment>
<dbReference type="PANTHER" id="PTHR43065">
    <property type="entry name" value="SENSOR HISTIDINE KINASE"/>
    <property type="match status" value="1"/>
</dbReference>
<name>A0ABT2ATK6_9BURK</name>
<evidence type="ECO:0000256" key="1">
    <source>
        <dbReference type="ARBA" id="ARBA00000085"/>
    </source>
</evidence>
<evidence type="ECO:0000313" key="7">
    <source>
        <dbReference type="EMBL" id="MCS0599590.1"/>
    </source>
</evidence>
<dbReference type="SUPFAM" id="SSF55874">
    <property type="entry name" value="ATPase domain of HSP90 chaperone/DNA topoisomerase II/histidine kinase"/>
    <property type="match status" value="1"/>
</dbReference>
<dbReference type="InterPro" id="IPR003594">
    <property type="entry name" value="HATPase_dom"/>
</dbReference>
<evidence type="ECO:0000256" key="2">
    <source>
        <dbReference type="ARBA" id="ARBA00012438"/>
    </source>
</evidence>
<dbReference type="PROSITE" id="PS50110">
    <property type="entry name" value="RESPONSE_REGULATORY"/>
    <property type="match status" value="1"/>
</dbReference>
<dbReference type="InterPro" id="IPR004358">
    <property type="entry name" value="Sig_transdc_His_kin-like_C"/>
</dbReference>
<dbReference type="Gene3D" id="3.30.450.20">
    <property type="entry name" value="PAS domain"/>
    <property type="match status" value="1"/>
</dbReference>
<protein>
    <recommendedName>
        <fullName evidence="2">histidine kinase</fullName>
        <ecNumber evidence="2">2.7.13.3</ecNumber>
    </recommendedName>
</protein>
<dbReference type="Gene3D" id="3.40.50.2300">
    <property type="match status" value="1"/>
</dbReference>
<dbReference type="PROSITE" id="PS50109">
    <property type="entry name" value="HIS_KIN"/>
    <property type="match status" value="1"/>
</dbReference>
<reference evidence="7 8" key="1">
    <citation type="submission" date="2022-08" db="EMBL/GenBank/DDBJ databases">
        <title>Reclassification of Massilia species as members of the genera Telluria, Duganella, Pseudoduganella, Mokoshia gen. nov. and Zemynaea gen. nov. using orthogonal and non-orthogonal genome-based approaches.</title>
        <authorList>
            <person name="Bowman J.P."/>
        </authorList>
    </citation>
    <scope>NUCLEOTIDE SEQUENCE [LARGE SCALE GENOMIC DNA]</scope>
    <source>
        <strain evidence="7 8">JCM 31661</strain>
    </source>
</reference>
<evidence type="ECO:0000256" key="4">
    <source>
        <dbReference type="PROSITE-ProRule" id="PRU00169"/>
    </source>
</evidence>
<keyword evidence="8" id="KW-1185">Reference proteome</keyword>
<comment type="caution">
    <text evidence="7">The sequence shown here is derived from an EMBL/GenBank/DDBJ whole genome shotgun (WGS) entry which is preliminary data.</text>
</comment>
<dbReference type="InterPro" id="IPR001789">
    <property type="entry name" value="Sig_transdc_resp-reg_receiver"/>
</dbReference>
<feature type="modified residue" description="4-aspartylphosphate" evidence="4">
    <location>
        <position position="669"/>
    </location>
</feature>
<feature type="domain" description="Histidine kinase" evidence="5">
    <location>
        <begin position="382"/>
        <end position="598"/>
    </location>
</feature>
<dbReference type="EC" id="2.7.13.3" evidence="2"/>
<evidence type="ECO:0000256" key="3">
    <source>
        <dbReference type="ARBA" id="ARBA00022553"/>
    </source>
</evidence>
<dbReference type="InterPro" id="IPR005467">
    <property type="entry name" value="His_kinase_dom"/>
</dbReference>
<keyword evidence="3 4" id="KW-0597">Phosphoprotein</keyword>
<dbReference type="InterPro" id="IPR011006">
    <property type="entry name" value="CheY-like_superfamily"/>
</dbReference>
<dbReference type="InterPro" id="IPR003661">
    <property type="entry name" value="HisK_dim/P_dom"/>
</dbReference>
<dbReference type="SUPFAM" id="SSF52172">
    <property type="entry name" value="CheY-like"/>
    <property type="match status" value="1"/>
</dbReference>
<evidence type="ECO:0000259" key="5">
    <source>
        <dbReference type="PROSITE" id="PS50109"/>
    </source>
</evidence>
<dbReference type="SMART" id="SM00448">
    <property type="entry name" value="REC"/>
    <property type="match status" value="1"/>
</dbReference>
<dbReference type="InterPro" id="IPR036890">
    <property type="entry name" value="HATPase_C_sf"/>
</dbReference>
<dbReference type="CDD" id="cd18774">
    <property type="entry name" value="PDC2_HK_sensor"/>
    <property type="match status" value="1"/>
</dbReference>